<evidence type="ECO:0000256" key="2">
    <source>
        <dbReference type="ARBA" id="ARBA00022679"/>
    </source>
</evidence>
<dbReference type="RefSeq" id="WP_100883828.1">
    <property type="nucleotide sequence ID" value="NZ_JAAORC010000002.1"/>
</dbReference>
<evidence type="ECO:0000313" key="4">
    <source>
        <dbReference type="EMBL" id="MBO8223138.1"/>
    </source>
</evidence>
<gene>
    <name evidence="4" type="ORF">HA142_06385</name>
</gene>
<evidence type="ECO:0000313" key="5">
    <source>
        <dbReference type="Proteomes" id="UP000666562"/>
    </source>
</evidence>
<dbReference type="GO" id="GO:0008146">
    <property type="term" value="F:sulfotransferase activity"/>
    <property type="evidence" value="ECO:0007669"/>
    <property type="project" value="InterPro"/>
</dbReference>
<dbReference type="Gene3D" id="3.40.50.300">
    <property type="entry name" value="P-loop containing nucleotide triphosphate hydrolases"/>
    <property type="match status" value="1"/>
</dbReference>
<sequence>MYSQNIAFIAKKFFEMANYKINGPSFVLSCSEKVKIPLMVCSHERSGTHFMMNSISECTEYTVSPFLNFDYIPLGSFVNFFSKESINKFLLSLQDISRNEYSTHCVNSIIKSHFPLSLLDHNNNLCRVIYIYRNPEEVFISYWKFLHRWNWLEGPKLSSPLELIKTNPKGQSQRYQIENYTNYFARWASHIIDAKNAARNSSNIVLVNYSELKNNFEKTIKYICHKLKINMFQQPIKPNKEKFIYGKAMEICDQEKILMKNFIKEEIKKFPNLPNDLLNLF</sequence>
<protein>
    <submittedName>
        <fullName evidence="4">Sulfotransferase domain-containing protein</fullName>
    </submittedName>
</protein>
<accession>A0A8I1X3F6</accession>
<dbReference type="InterPro" id="IPR027417">
    <property type="entry name" value="P-loop_NTPase"/>
</dbReference>
<dbReference type="InterPro" id="IPR000863">
    <property type="entry name" value="Sulfotransferase_dom"/>
</dbReference>
<proteinExistence type="inferred from homology"/>
<organism evidence="4 5">
    <name type="scientific">Prochlorococcus marinus str. XMU1401</name>
    <dbReference type="NCBI Taxonomy" id="2052594"/>
    <lineage>
        <taxon>Bacteria</taxon>
        <taxon>Bacillati</taxon>
        <taxon>Cyanobacteriota</taxon>
        <taxon>Cyanophyceae</taxon>
        <taxon>Synechococcales</taxon>
        <taxon>Prochlorococcaceae</taxon>
        <taxon>Prochlorococcus</taxon>
    </lineage>
</organism>
<dbReference type="PANTHER" id="PTHR11783">
    <property type="entry name" value="SULFOTRANSFERASE SULT"/>
    <property type="match status" value="1"/>
</dbReference>
<dbReference type="Proteomes" id="UP000666562">
    <property type="component" value="Unassembled WGS sequence"/>
</dbReference>
<comment type="caution">
    <text evidence="4">The sequence shown here is derived from an EMBL/GenBank/DDBJ whole genome shotgun (WGS) entry which is preliminary data.</text>
</comment>
<keyword evidence="2 4" id="KW-0808">Transferase</keyword>
<name>A0A8I1X3F6_PROMR</name>
<dbReference type="EMBL" id="JAAORC010000002">
    <property type="protein sequence ID" value="MBO8223138.1"/>
    <property type="molecule type" value="Genomic_DNA"/>
</dbReference>
<feature type="domain" description="Sulfotransferase" evidence="3">
    <location>
        <begin position="39"/>
        <end position="245"/>
    </location>
</feature>
<comment type="similarity">
    <text evidence="1">Belongs to the sulfotransferase 1 family.</text>
</comment>
<dbReference type="SUPFAM" id="SSF52540">
    <property type="entry name" value="P-loop containing nucleoside triphosphate hydrolases"/>
    <property type="match status" value="1"/>
</dbReference>
<dbReference type="Pfam" id="PF00685">
    <property type="entry name" value="Sulfotransfer_1"/>
    <property type="match status" value="1"/>
</dbReference>
<dbReference type="AlphaFoldDB" id="A0A8I1X3F6"/>
<reference evidence="4" key="1">
    <citation type="submission" date="2020-03" db="EMBL/GenBank/DDBJ databases">
        <title>Genome differentiation and subclade ecological adaptation of Prochlorococcus HLII clade in the global ocean.</title>
        <authorList>
            <person name="Yan W."/>
            <person name="Fen X."/>
            <person name="Zhang W."/>
        </authorList>
    </citation>
    <scope>NUCLEOTIDE SEQUENCE</scope>
    <source>
        <strain evidence="4">XMU1401</strain>
    </source>
</reference>
<evidence type="ECO:0000259" key="3">
    <source>
        <dbReference type="Pfam" id="PF00685"/>
    </source>
</evidence>
<evidence type="ECO:0000256" key="1">
    <source>
        <dbReference type="ARBA" id="ARBA00005771"/>
    </source>
</evidence>